<evidence type="ECO:0000313" key="11">
    <source>
        <dbReference type="EMBL" id="TRY64608.1"/>
    </source>
</evidence>
<evidence type="ECO:0000256" key="2">
    <source>
        <dbReference type="ARBA" id="ARBA00022516"/>
    </source>
</evidence>
<evidence type="ECO:0000256" key="7">
    <source>
        <dbReference type="ARBA" id="ARBA00023098"/>
    </source>
</evidence>
<dbReference type="OrthoDB" id="10259681at2759"/>
<keyword evidence="12" id="KW-1185">Reference proteome</keyword>
<evidence type="ECO:0000256" key="6">
    <source>
        <dbReference type="ARBA" id="ARBA00022989"/>
    </source>
</evidence>
<dbReference type="GO" id="GO:0009922">
    <property type="term" value="F:fatty acid elongase activity"/>
    <property type="evidence" value="ECO:0007669"/>
    <property type="project" value="UniProtKB-EC"/>
</dbReference>
<keyword evidence="5 10" id="KW-0276">Fatty acid metabolism</keyword>
<accession>A0A553NGT3</accession>
<dbReference type="GO" id="GO:0034625">
    <property type="term" value="P:fatty acid elongation, monounsaturated fatty acid"/>
    <property type="evidence" value="ECO:0007669"/>
    <property type="project" value="TreeGrafter"/>
</dbReference>
<reference evidence="11 12" key="1">
    <citation type="journal article" date="2019" name="Sci. Data">
        <title>Hybrid genome assembly and annotation of Danionella translucida.</title>
        <authorList>
            <person name="Kadobianskyi M."/>
            <person name="Schulze L."/>
            <person name="Schuelke M."/>
            <person name="Judkewitz B."/>
        </authorList>
    </citation>
    <scope>NUCLEOTIDE SEQUENCE [LARGE SCALE GENOMIC DNA]</scope>
    <source>
        <strain evidence="11 12">Bolton</strain>
    </source>
</reference>
<dbReference type="AlphaFoldDB" id="A0A553NGT3"/>
<proteinExistence type="inferred from homology"/>
<dbReference type="GO" id="GO:0030148">
    <property type="term" value="P:sphingolipid biosynthetic process"/>
    <property type="evidence" value="ECO:0007669"/>
    <property type="project" value="TreeGrafter"/>
</dbReference>
<evidence type="ECO:0000256" key="1">
    <source>
        <dbReference type="ARBA" id="ARBA00004141"/>
    </source>
</evidence>
<dbReference type="GO" id="GO:0042761">
    <property type="term" value="P:very long-chain fatty acid biosynthetic process"/>
    <property type="evidence" value="ECO:0007669"/>
    <property type="project" value="TreeGrafter"/>
</dbReference>
<dbReference type="EMBL" id="SRMA01026985">
    <property type="protein sequence ID" value="TRY64608.1"/>
    <property type="molecule type" value="Genomic_DNA"/>
</dbReference>
<dbReference type="GO" id="GO:0019367">
    <property type="term" value="P:fatty acid elongation, saturated fatty acid"/>
    <property type="evidence" value="ECO:0007669"/>
    <property type="project" value="TreeGrafter"/>
</dbReference>
<keyword evidence="2 10" id="KW-0444">Lipid biosynthesis</keyword>
<keyword evidence="3 10" id="KW-0808">Transferase</keyword>
<keyword evidence="9 10" id="KW-0275">Fatty acid biosynthesis</keyword>
<comment type="catalytic activity">
    <reaction evidence="10">
        <text>a very-long-chain acyl-CoA + malonyl-CoA + H(+) = a very-long-chain 3-oxoacyl-CoA + CO2 + CoA</text>
        <dbReference type="Rhea" id="RHEA:32727"/>
        <dbReference type="ChEBI" id="CHEBI:15378"/>
        <dbReference type="ChEBI" id="CHEBI:16526"/>
        <dbReference type="ChEBI" id="CHEBI:57287"/>
        <dbReference type="ChEBI" id="CHEBI:57384"/>
        <dbReference type="ChEBI" id="CHEBI:90725"/>
        <dbReference type="ChEBI" id="CHEBI:90736"/>
        <dbReference type="EC" id="2.3.1.199"/>
    </reaction>
</comment>
<dbReference type="EC" id="2.3.1.199" evidence="10"/>
<sequence length="249" mass="29016">MKYCCTYHLNVFVSHSDQAFVLSGLYATLIYFGQKFMKSREKLDLRTPLTLWSLSLALFSVIGSLRTGWYLLNVLSTHGLRQAVCDTDFYSSPVSKFWACAFALSKAPELGDTFFIVLRKQRLIFLHWYHHITVLLYSWFSYRDRVAGGGFFMTVNFMVHALMYSYYTARAAGVRVPKPIAQIITVTQIMQMCVGLSVLMLVFRWRDEEHCKSTSENIFWGSVMYFSYLLLFCSFFYSSYISKPRVKRD</sequence>
<feature type="transmembrane region" description="Helical" evidence="10">
    <location>
        <begin position="123"/>
        <end position="140"/>
    </location>
</feature>
<dbReference type="GO" id="GO:0005789">
    <property type="term" value="C:endoplasmic reticulum membrane"/>
    <property type="evidence" value="ECO:0007669"/>
    <property type="project" value="TreeGrafter"/>
</dbReference>
<dbReference type="InterPro" id="IPR002076">
    <property type="entry name" value="ELO_fam"/>
</dbReference>
<dbReference type="Proteomes" id="UP000316079">
    <property type="component" value="Unassembled WGS sequence"/>
</dbReference>
<feature type="transmembrane region" description="Helical" evidence="10">
    <location>
        <begin position="52"/>
        <end position="72"/>
    </location>
</feature>
<keyword evidence="6 10" id="KW-1133">Transmembrane helix</keyword>
<dbReference type="GO" id="GO:0034626">
    <property type="term" value="P:fatty acid elongation, polyunsaturated fatty acid"/>
    <property type="evidence" value="ECO:0007669"/>
    <property type="project" value="TreeGrafter"/>
</dbReference>
<dbReference type="PANTHER" id="PTHR11157">
    <property type="entry name" value="FATTY ACID ACYL TRANSFERASE-RELATED"/>
    <property type="match status" value="1"/>
</dbReference>
<comment type="subcellular location">
    <subcellularLocation>
        <location evidence="1">Membrane</location>
        <topology evidence="1">Multi-pass membrane protein</topology>
    </subcellularLocation>
</comment>
<evidence type="ECO:0000256" key="8">
    <source>
        <dbReference type="ARBA" id="ARBA00023136"/>
    </source>
</evidence>
<evidence type="ECO:0000256" key="10">
    <source>
        <dbReference type="RuleBase" id="RU361115"/>
    </source>
</evidence>
<gene>
    <name evidence="11" type="ORF">DNTS_002236</name>
</gene>
<keyword evidence="8 10" id="KW-0472">Membrane</keyword>
<feature type="transmembrane region" description="Helical" evidence="10">
    <location>
        <begin position="146"/>
        <end position="167"/>
    </location>
</feature>
<protein>
    <recommendedName>
        <fullName evidence="10">Elongation of very long chain fatty acids protein</fullName>
        <ecNumber evidence="10">2.3.1.199</ecNumber>
    </recommendedName>
    <alternativeName>
        <fullName evidence="10">Very-long-chain 3-oxoacyl-CoA synthase</fullName>
    </alternativeName>
</protein>
<comment type="caution">
    <text evidence="11">The sequence shown here is derived from an EMBL/GenBank/DDBJ whole genome shotgun (WGS) entry which is preliminary data.</text>
</comment>
<dbReference type="InterPro" id="IPR030457">
    <property type="entry name" value="ELO_CS"/>
</dbReference>
<evidence type="ECO:0000256" key="4">
    <source>
        <dbReference type="ARBA" id="ARBA00022692"/>
    </source>
</evidence>
<comment type="similarity">
    <text evidence="10">Belongs to the ELO family.</text>
</comment>
<dbReference type="PANTHER" id="PTHR11157:SF68">
    <property type="entry name" value="ELONGATION OF VERY LONG CHAIN FATTY ACIDS PROTEIN 3"/>
    <property type="match status" value="1"/>
</dbReference>
<feature type="transmembrane region" description="Helical" evidence="10">
    <location>
        <begin position="218"/>
        <end position="238"/>
    </location>
</feature>
<evidence type="ECO:0000313" key="12">
    <source>
        <dbReference type="Proteomes" id="UP000316079"/>
    </source>
</evidence>
<feature type="transmembrane region" description="Helical" evidence="10">
    <location>
        <begin position="179"/>
        <end position="203"/>
    </location>
</feature>
<evidence type="ECO:0000256" key="3">
    <source>
        <dbReference type="ARBA" id="ARBA00022679"/>
    </source>
</evidence>
<dbReference type="Pfam" id="PF01151">
    <property type="entry name" value="ELO"/>
    <property type="match status" value="1"/>
</dbReference>
<name>A0A553NGT3_9TELE</name>
<keyword evidence="4 10" id="KW-0812">Transmembrane</keyword>
<keyword evidence="7 10" id="KW-0443">Lipid metabolism</keyword>
<dbReference type="STRING" id="623744.A0A553NGT3"/>
<evidence type="ECO:0000256" key="9">
    <source>
        <dbReference type="ARBA" id="ARBA00023160"/>
    </source>
</evidence>
<feature type="transmembrane region" description="Helical" evidence="10">
    <location>
        <begin position="12"/>
        <end position="32"/>
    </location>
</feature>
<evidence type="ECO:0000256" key="5">
    <source>
        <dbReference type="ARBA" id="ARBA00022832"/>
    </source>
</evidence>
<dbReference type="PROSITE" id="PS01188">
    <property type="entry name" value="ELO"/>
    <property type="match status" value="1"/>
</dbReference>
<organism evidence="11 12">
    <name type="scientific">Danionella cerebrum</name>
    <dbReference type="NCBI Taxonomy" id="2873325"/>
    <lineage>
        <taxon>Eukaryota</taxon>
        <taxon>Metazoa</taxon>
        <taxon>Chordata</taxon>
        <taxon>Craniata</taxon>
        <taxon>Vertebrata</taxon>
        <taxon>Euteleostomi</taxon>
        <taxon>Actinopterygii</taxon>
        <taxon>Neopterygii</taxon>
        <taxon>Teleostei</taxon>
        <taxon>Ostariophysi</taxon>
        <taxon>Cypriniformes</taxon>
        <taxon>Danionidae</taxon>
        <taxon>Danioninae</taxon>
        <taxon>Danionella</taxon>
    </lineage>
</organism>